<reference evidence="2" key="1">
    <citation type="submission" date="2018-11" db="EMBL/GenBank/DDBJ databases">
        <authorList>
            <person name="Alioto T."/>
            <person name="Alioto T."/>
        </authorList>
    </citation>
    <scope>NUCLEOTIDE SEQUENCE</scope>
</reference>
<dbReference type="Pfam" id="PF24066">
    <property type="entry name" value="Hisat_C"/>
    <property type="match status" value="1"/>
</dbReference>
<accession>A0A8B6FA03</accession>
<dbReference type="PANTHER" id="PTHR47403">
    <property type="entry name" value="LOC100145250 PROTEIN"/>
    <property type="match status" value="1"/>
</dbReference>
<dbReference type="AlphaFoldDB" id="A0A8B6FA03"/>
<organism evidence="2 3">
    <name type="scientific">Mytilus galloprovincialis</name>
    <name type="common">Mediterranean mussel</name>
    <dbReference type="NCBI Taxonomy" id="29158"/>
    <lineage>
        <taxon>Eukaryota</taxon>
        <taxon>Metazoa</taxon>
        <taxon>Spiralia</taxon>
        <taxon>Lophotrochozoa</taxon>
        <taxon>Mollusca</taxon>
        <taxon>Bivalvia</taxon>
        <taxon>Autobranchia</taxon>
        <taxon>Pteriomorphia</taxon>
        <taxon>Mytilida</taxon>
        <taxon>Mytiloidea</taxon>
        <taxon>Mytilidae</taxon>
        <taxon>Mytilinae</taxon>
        <taxon>Mytilus</taxon>
    </lineage>
</organism>
<evidence type="ECO:0000259" key="1">
    <source>
        <dbReference type="Pfam" id="PF24066"/>
    </source>
</evidence>
<gene>
    <name evidence="2" type="ORF">MGAL_10B090631</name>
</gene>
<sequence length="245" mass="27944">MSNRSINIVRVTKDDYDKVCAIIPPDEIYSGTDYLPDYFHMLLDMPNVEAYAAVVDGKFEFRSYITSVDQLKSILNTTGNMTPTSAKPIDESELANILTNQQVCCHLFPEGRVIVDWVPYRLIKSNASLIKTIRTTVIGSNLKNDTRILTFANYFNALAGLICNIEVYGRVGETLAEHIYLHLRELISKVITGKVIIRCFFQQETNSNFITSLMNRFGFDITEIWGTRLVCIETTPEIYFRESKL</sequence>
<keyword evidence="3" id="KW-1185">Reference proteome</keyword>
<feature type="domain" description="Histidine N-acetyltransferase C-terminal" evidence="1">
    <location>
        <begin position="84"/>
        <end position="201"/>
    </location>
</feature>
<dbReference type="InterPro" id="IPR056483">
    <property type="entry name" value="Hisat_C"/>
</dbReference>
<proteinExistence type="predicted"/>
<evidence type="ECO:0000313" key="2">
    <source>
        <dbReference type="EMBL" id="VDI46699.1"/>
    </source>
</evidence>
<name>A0A8B6FA03_MYTGA</name>
<dbReference type="PANTHER" id="PTHR47403:SF6">
    <property type="entry name" value="N-ACETYLTRANSFERASE DOMAIN-CONTAINING PROTEIN"/>
    <property type="match status" value="1"/>
</dbReference>
<evidence type="ECO:0000313" key="3">
    <source>
        <dbReference type="Proteomes" id="UP000596742"/>
    </source>
</evidence>
<protein>
    <recommendedName>
        <fullName evidence="1">Histidine N-acetyltransferase C-terminal domain-containing protein</fullName>
    </recommendedName>
</protein>
<dbReference type="EMBL" id="UYJE01006529">
    <property type="protein sequence ID" value="VDI46699.1"/>
    <property type="molecule type" value="Genomic_DNA"/>
</dbReference>
<comment type="caution">
    <text evidence="2">The sequence shown here is derived from an EMBL/GenBank/DDBJ whole genome shotgun (WGS) entry which is preliminary data.</text>
</comment>
<dbReference type="Proteomes" id="UP000596742">
    <property type="component" value="Unassembled WGS sequence"/>
</dbReference>